<evidence type="ECO:0000313" key="1">
    <source>
        <dbReference type="EMBL" id="HIU01941.1"/>
    </source>
</evidence>
<accession>A0A9D1KV93</accession>
<sequence length="459" mass="54118">MMKRGKICPVCKKDIGQEADVCPFCGFDQMNRIFLSKKDYEDWQKEKRSSQEKPKKETRLDGGQIKEDVLPPLFLEREQTIVKSWFGRPEVEHENVKVIAGARHGLILTGEGKLYGIGENDTGQIADSDRRSYTTPHLIADHVLSAAASLNYTLYISKNGQVYLQGRGVYKDRFKGFEGAVRVEASKDHGDVFYLQNKEGQWLAFGDNEDGHLTGQVEKMAFYWPNCKVQTVRYFYSGKGEILPKTFQPYTGRSFYTGHFSVHGELTDARNQLLFQVSRHERYQDLRKRLGEKNLRMEITQLDSRLKKEADQQTLNECWNYLMDRRYDNRGYPWDRNALYAKEYEESYSIALYYECRQIYDPIPCKVKEEKREWPWMFQEIPMADKYGERYLICIEEGKFLWVVEKKIKEYMGRQLTKPLIRINSKSSKTFLRKVWKDVRNDKYSWMLFDVPIAFELSL</sequence>
<dbReference type="InterPro" id="IPR000408">
    <property type="entry name" value="Reg_chr_condens"/>
</dbReference>
<proteinExistence type="predicted"/>
<dbReference type="PROSITE" id="PS50012">
    <property type="entry name" value="RCC1_3"/>
    <property type="match status" value="1"/>
</dbReference>
<dbReference type="EMBL" id="DVLT01000008">
    <property type="protein sequence ID" value="HIU01941.1"/>
    <property type="molecule type" value="Genomic_DNA"/>
</dbReference>
<dbReference type="Pfam" id="PF13540">
    <property type="entry name" value="RCC1_2"/>
    <property type="match status" value="1"/>
</dbReference>
<comment type="caution">
    <text evidence="1">The sequence shown here is derived from an EMBL/GenBank/DDBJ whole genome shotgun (WGS) entry which is preliminary data.</text>
</comment>
<dbReference type="Proteomes" id="UP000824164">
    <property type="component" value="Unassembled WGS sequence"/>
</dbReference>
<dbReference type="AlphaFoldDB" id="A0A9D1KV93"/>
<dbReference type="SUPFAM" id="SSF50985">
    <property type="entry name" value="RCC1/BLIP-II"/>
    <property type="match status" value="1"/>
</dbReference>
<reference evidence="1" key="1">
    <citation type="submission" date="2020-10" db="EMBL/GenBank/DDBJ databases">
        <authorList>
            <person name="Gilroy R."/>
        </authorList>
    </citation>
    <scope>NUCLEOTIDE SEQUENCE</scope>
    <source>
        <strain evidence="1">CHK187-14744</strain>
    </source>
</reference>
<name>A0A9D1KV93_9FIRM</name>
<evidence type="ECO:0000313" key="2">
    <source>
        <dbReference type="Proteomes" id="UP000824164"/>
    </source>
</evidence>
<organism evidence="1 2">
    <name type="scientific">Candidatus Onthocola gallistercoris</name>
    <dbReference type="NCBI Taxonomy" id="2840876"/>
    <lineage>
        <taxon>Bacteria</taxon>
        <taxon>Bacillati</taxon>
        <taxon>Bacillota</taxon>
        <taxon>Bacilli</taxon>
        <taxon>Candidatus Onthocola</taxon>
    </lineage>
</organism>
<gene>
    <name evidence="1" type="ORF">IAB63_01660</name>
</gene>
<dbReference type="Gene3D" id="2.130.10.30">
    <property type="entry name" value="Regulator of chromosome condensation 1/beta-lactamase-inhibitor protein II"/>
    <property type="match status" value="1"/>
</dbReference>
<reference evidence="1" key="2">
    <citation type="journal article" date="2021" name="PeerJ">
        <title>Extensive microbial diversity within the chicken gut microbiome revealed by metagenomics and culture.</title>
        <authorList>
            <person name="Gilroy R."/>
            <person name="Ravi A."/>
            <person name="Getino M."/>
            <person name="Pursley I."/>
            <person name="Horton D.L."/>
            <person name="Alikhan N.F."/>
            <person name="Baker D."/>
            <person name="Gharbi K."/>
            <person name="Hall N."/>
            <person name="Watson M."/>
            <person name="Adriaenssens E.M."/>
            <person name="Foster-Nyarko E."/>
            <person name="Jarju S."/>
            <person name="Secka A."/>
            <person name="Antonio M."/>
            <person name="Oren A."/>
            <person name="Chaudhuri R.R."/>
            <person name="La Ragione R."/>
            <person name="Hildebrand F."/>
            <person name="Pallen M.J."/>
        </authorList>
    </citation>
    <scope>NUCLEOTIDE SEQUENCE</scope>
    <source>
        <strain evidence="1">CHK187-14744</strain>
    </source>
</reference>
<protein>
    <submittedName>
        <fullName evidence="1">Uncharacterized protein</fullName>
    </submittedName>
</protein>
<dbReference type="InterPro" id="IPR009091">
    <property type="entry name" value="RCC1/BLIP-II"/>
</dbReference>